<dbReference type="GO" id="GO:0050538">
    <property type="term" value="F:N-carbamoyl-L-amino-acid hydrolase activity"/>
    <property type="evidence" value="ECO:0007669"/>
    <property type="project" value="UniProtKB-EC"/>
</dbReference>
<keyword evidence="12" id="KW-1185">Reference proteome</keyword>
<reference evidence="5" key="4">
    <citation type="submission" date="2022-05" db="EMBL/GenBank/DDBJ databases">
        <authorList>
            <person name="Alioto T."/>
            <person name="Alioto T."/>
            <person name="Gomez Garrido J."/>
        </authorList>
    </citation>
    <scope>NUCLEOTIDE SEQUENCE</scope>
    <source>
        <strain evidence="5">0</strain>
    </source>
</reference>
<feature type="binding site" evidence="3">
    <location>
        <position position="202"/>
    </location>
    <ligand>
        <name>Zn(2+)</name>
        <dbReference type="ChEBI" id="CHEBI:29105"/>
        <label>1</label>
    </ligand>
</feature>
<reference evidence="6" key="3">
    <citation type="journal article" date="2022" name="J. Appl. Microbiol.">
        <title>PCR-based ORF typing of Klebsiella pneumoniae for rapid identification of global clones and transmission events.</title>
        <authorList>
            <person name="Nonogaki R."/>
            <person name="Iijima A."/>
            <person name="Kawamura K."/>
            <person name="Kayama S."/>
            <person name="Sugai M."/>
            <person name="Yagi T."/>
            <person name="Arakawa Y."/>
            <person name="Doi Y."/>
            <person name="Suzuki M."/>
        </authorList>
    </citation>
    <scope>NUCLEOTIDE SEQUENCE</scope>
    <source>
        <strain evidence="6">NUKP-37</strain>
    </source>
</reference>
<dbReference type="NCBIfam" id="TIGR01879">
    <property type="entry name" value="hydantase"/>
    <property type="match status" value="1"/>
</dbReference>
<feature type="binding site" evidence="3">
    <location>
        <position position="95"/>
    </location>
    <ligand>
        <name>Zn(2+)</name>
        <dbReference type="ChEBI" id="CHEBI:29105"/>
        <label>1</label>
    </ligand>
</feature>
<dbReference type="Proteomes" id="UP001060507">
    <property type="component" value="Unassembled WGS sequence"/>
</dbReference>
<dbReference type="EMBL" id="JARTTN020000001">
    <property type="protein sequence ID" value="MEC6058824.1"/>
    <property type="molecule type" value="Genomic_DNA"/>
</dbReference>
<dbReference type="NCBIfam" id="NF009527">
    <property type="entry name" value="PRK12891.1"/>
    <property type="match status" value="1"/>
</dbReference>
<comment type="cofactor">
    <cofactor evidence="3">
        <name>Zn(2+)</name>
        <dbReference type="ChEBI" id="CHEBI:29105"/>
    </cofactor>
    <text evidence="3">Binds 2 Zn(2+) ions per subunit.</text>
</comment>
<dbReference type="OMA" id="GWVEGWQ"/>
<reference evidence="7" key="6">
    <citation type="submission" date="2024-01" db="EMBL/GenBank/DDBJ databases">
        <authorList>
            <person name="Macesic N."/>
        </authorList>
    </citation>
    <scope>NUCLEOTIDE SEQUENCE</scope>
    <source>
        <strain evidence="7">CPO071</strain>
    </source>
</reference>
<accession>A0A0B7GCK5</accession>
<dbReference type="GO" id="GO:0046872">
    <property type="term" value="F:metal ion binding"/>
    <property type="evidence" value="ECO:0007669"/>
    <property type="project" value="UniProtKB-KW"/>
</dbReference>
<evidence type="ECO:0000259" key="4">
    <source>
        <dbReference type="Pfam" id="PF07687"/>
    </source>
</evidence>
<dbReference type="EMBL" id="BQTA01000001">
    <property type="protein sequence ID" value="GKJ84833.1"/>
    <property type="molecule type" value="Genomic_DNA"/>
</dbReference>
<dbReference type="SUPFAM" id="SSF53187">
    <property type="entry name" value="Zn-dependent exopeptidases"/>
    <property type="match status" value="1"/>
</dbReference>
<evidence type="ECO:0000256" key="3">
    <source>
        <dbReference type="PIRSR" id="PIRSR001235-1"/>
    </source>
</evidence>
<dbReference type="NCBIfam" id="NF006769">
    <property type="entry name" value="PRK09290.1-3"/>
    <property type="match status" value="1"/>
</dbReference>
<feature type="domain" description="Peptidase M20 dimerisation" evidence="4">
    <location>
        <begin position="224"/>
        <end position="321"/>
    </location>
</feature>
<dbReference type="Pfam" id="PF01546">
    <property type="entry name" value="Peptidase_M20"/>
    <property type="match status" value="1"/>
</dbReference>
<organism evidence="8 10">
    <name type="scientific">Klebsiella variicola</name>
    <dbReference type="NCBI Taxonomy" id="244366"/>
    <lineage>
        <taxon>Bacteria</taxon>
        <taxon>Pseudomonadati</taxon>
        <taxon>Pseudomonadota</taxon>
        <taxon>Gammaproteobacteria</taxon>
        <taxon>Enterobacterales</taxon>
        <taxon>Enterobacteriaceae</taxon>
        <taxon>Klebsiella/Raoultella group</taxon>
        <taxon>Klebsiella</taxon>
        <taxon>Klebsiella pneumoniae complex</taxon>
    </lineage>
</organism>
<evidence type="ECO:0000313" key="12">
    <source>
        <dbReference type="Proteomes" id="UP000789617"/>
    </source>
</evidence>
<dbReference type="PANTHER" id="PTHR32494:SF5">
    <property type="entry name" value="ALLANTOATE AMIDOHYDROLASE"/>
    <property type="match status" value="1"/>
</dbReference>
<evidence type="ECO:0000313" key="7">
    <source>
        <dbReference type="EMBL" id="MEC6058824.1"/>
    </source>
</evidence>
<evidence type="ECO:0000256" key="1">
    <source>
        <dbReference type="ARBA" id="ARBA00006153"/>
    </source>
</evidence>
<dbReference type="KEGG" id="kpe:KPK_4016"/>
<gene>
    <name evidence="8" type="primary">amaB_1</name>
    <name evidence="5" type="ORF">AN2335V1_2067</name>
    <name evidence="8" type="ORF">NCTC9177_02857</name>
    <name evidence="6" type="ORF">NUKP37_00880</name>
    <name evidence="7" type="ORF">QAB22_020155</name>
    <name evidence="9" type="ORF">SAMEA3729809_01824</name>
</gene>
<reference evidence="8 10" key="1">
    <citation type="submission" date="2018-06" db="EMBL/GenBank/DDBJ databases">
        <authorList>
            <consortium name="Pathogen Informatics"/>
            <person name="Doyle S."/>
        </authorList>
    </citation>
    <scope>NUCLEOTIDE SEQUENCE [LARGE SCALE GENOMIC DNA]</scope>
    <source>
        <strain evidence="8 10">NCTC9177</strain>
    </source>
</reference>
<dbReference type="Gene3D" id="3.30.70.360">
    <property type="match status" value="1"/>
</dbReference>
<dbReference type="EC" id="3.5.1.87" evidence="8"/>
<proteinExistence type="inferred from homology"/>
<feature type="binding site" evidence="3">
    <location>
        <position position="106"/>
    </location>
    <ligand>
        <name>Zn(2+)</name>
        <dbReference type="ChEBI" id="CHEBI:29105"/>
        <label>1</label>
    </ligand>
</feature>
<evidence type="ECO:0000313" key="11">
    <source>
        <dbReference type="Proteomes" id="UP000258928"/>
    </source>
</evidence>
<feature type="binding site" evidence="3">
    <location>
        <position position="141"/>
    </location>
    <ligand>
        <name>Zn(2+)</name>
        <dbReference type="ChEBI" id="CHEBI:29105"/>
        <label>2</label>
    </ligand>
</feature>
<dbReference type="RefSeq" id="WP_012542516.1">
    <property type="nucleotide sequence ID" value="NC_011283.1"/>
</dbReference>
<keyword evidence="3" id="KW-0479">Metal-binding</keyword>
<dbReference type="Gene3D" id="3.40.630.10">
    <property type="entry name" value="Zn peptidases"/>
    <property type="match status" value="1"/>
</dbReference>
<dbReference type="InterPro" id="IPR011650">
    <property type="entry name" value="Peptidase_M20_dimer"/>
</dbReference>
<comment type="caution">
    <text evidence="8">The sequence shown here is derived from an EMBL/GenBank/DDBJ whole genome shotgun (WGS) entry which is preliminary data.</text>
</comment>
<evidence type="ECO:0000313" key="10">
    <source>
        <dbReference type="Proteomes" id="UP000254545"/>
    </source>
</evidence>
<name>A0A0B7GCK5_KLEVA</name>
<dbReference type="NCBIfam" id="NF006771">
    <property type="entry name" value="PRK09290.1-5"/>
    <property type="match status" value="1"/>
</dbReference>
<keyword evidence="2 8" id="KW-0378">Hydrolase</keyword>
<dbReference type="CDD" id="cd03884">
    <property type="entry name" value="M20_bAS"/>
    <property type="match status" value="1"/>
</dbReference>
<dbReference type="Proteomes" id="UP000258928">
    <property type="component" value="Unassembled WGS sequence"/>
</dbReference>
<sequence>MSSDVLFTPATDTTGWRINGDRLWASLMDLAQIGATPKGGCRRLTLTDLDRQGRDKVIGWAREAGMSVTIDKIGNVFMRREGRNPGLPPIVSGSHIDTQPTGGKFDGNYGVLAALEVVRTLNDLQIDTDAPIEVVFWTNEEGSRFVPVMMGSGVFAGVFPLEETWAVTDKEGVSVGEALAQIGYIGEQTPGEHPIGAYFEAHIEQGPILEDEAKTIGIVQGVLGIRWYDCVVTGQASHAGPTPMRLRQDALQVATRIMQEVVAIAGRSEEGRGTVGSVQVWPNSRNVVPGEVTFSIDMRNLSDALVDEMDRQLRAFIAEVERESGLQVALKQVSHYPAAPFDAECQQAIADAAQRLGYPARPIVSGAGHDAVYMSYLAPTGMIFIPCKDGISHNEIEYASPEHVAAGANVLLQVMLQYARPV</sequence>
<dbReference type="EMBL" id="CAJOXS020000001">
    <property type="protein sequence ID" value="CAH6058973.1"/>
    <property type="molecule type" value="Genomic_DNA"/>
</dbReference>
<keyword evidence="3" id="KW-0862">Zinc</keyword>
<dbReference type="AlphaFoldDB" id="A0A0B7GCK5"/>
<dbReference type="GO" id="GO:0016813">
    <property type="term" value="F:hydrolase activity, acting on carbon-nitrogen (but not peptide) bonds, in linear amidines"/>
    <property type="evidence" value="ECO:0007669"/>
    <property type="project" value="InterPro"/>
</dbReference>
<dbReference type="KEGG" id="kpk:A593_17270"/>
<dbReference type="Proteomes" id="UP000789617">
    <property type="component" value="Unassembled WGS sequence"/>
</dbReference>
<evidence type="ECO:0000313" key="8">
    <source>
        <dbReference type="EMBL" id="STS88996.1"/>
    </source>
</evidence>
<dbReference type="Proteomes" id="UP000254545">
    <property type="component" value="Unassembled WGS sequence"/>
</dbReference>
<dbReference type="EMBL" id="UGKR01000003">
    <property type="protein sequence ID" value="STS88996.1"/>
    <property type="molecule type" value="Genomic_DNA"/>
</dbReference>
<dbReference type="SUPFAM" id="SSF55031">
    <property type="entry name" value="Bacterial exopeptidase dimerisation domain"/>
    <property type="match status" value="1"/>
</dbReference>
<protein>
    <submittedName>
        <fullName evidence="8">Beta-ureidopropionase</fullName>
        <ecNumber evidence="8">3.5.1.87</ecNumber>
    </submittedName>
    <submittedName>
        <fullName evidence="5">N-carbamoyl-L-amino acid hydrolase</fullName>
    </submittedName>
    <submittedName>
        <fullName evidence="6">Zn-dependent hydrolase</fullName>
    </submittedName>
</protein>
<dbReference type="KEGG" id="kvd:KR75_14730"/>
<evidence type="ECO:0000256" key="2">
    <source>
        <dbReference type="ARBA" id="ARBA00022801"/>
    </source>
</evidence>
<dbReference type="InterPro" id="IPR002933">
    <property type="entry name" value="Peptidase_M20"/>
</dbReference>
<evidence type="ECO:0000313" key="6">
    <source>
        <dbReference type="EMBL" id="GKJ84833.1"/>
    </source>
</evidence>
<dbReference type="PIRSF" id="PIRSF001235">
    <property type="entry name" value="Amidase_carbamoylase"/>
    <property type="match status" value="1"/>
</dbReference>
<dbReference type="Pfam" id="PF07687">
    <property type="entry name" value="M20_dimer"/>
    <property type="match status" value="1"/>
</dbReference>
<evidence type="ECO:0000313" key="9">
    <source>
        <dbReference type="EMBL" id="SXF93107.1"/>
    </source>
</evidence>
<dbReference type="InterPro" id="IPR010158">
    <property type="entry name" value="Amidase_Cbmase"/>
</dbReference>
<reference evidence="7" key="5">
    <citation type="journal article" date="2023" name="Nat. Commun.">
        <title>Genomic dissection of endemic carbapenem resistance reveals metallo-beta-lactamase dissemination through clonal, plasmid and integron transfer.</title>
        <authorList>
            <person name="Macesic N."/>
            <person name="Hawkey J."/>
            <person name="Vezina B."/>
            <person name="Wisniewski J.A."/>
            <person name="Cottingham H."/>
            <person name="Blakeway L.V."/>
            <person name="Harshegyi T."/>
            <person name="Pragastis K."/>
            <person name="Badoordeen G.Z."/>
            <person name="Dennison A."/>
            <person name="Spelman D.W."/>
            <person name="Jenney A.W.J."/>
            <person name="Peleg A.Y."/>
        </authorList>
    </citation>
    <scope>NUCLEOTIDE SEQUENCE</scope>
    <source>
        <strain evidence="7">CPO071</strain>
    </source>
</reference>
<reference evidence="9 11" key="2">
    <citation type="submission" date="2018-08" db="EMBL/GenBank/DDBJ databases">
        <authorList>
            <consortium name="Pathogen Informatics"/>
        </authorList>
    </citation>
    <scope>NUCLEOTIDE SEQUENCE [LARGE SCALE GENOMIC DNA]</scope>
    <source>
        <strain evidence="9 11">EuSCAPE_TR218</strain>
    </source>
</reference>
<dbReference type="PANTHER" id="PTHR32494">
    <property type="entry name" value="ALLANTOATE DEIMINASE-RELATED"/>
    <property type="match status" value="1"/>
</dbReference>
<comment type="similarity">
    <text evidence="1">Belongs to the peptidase M20 family.</text>
</comment>
<evidence type="ECO:0000313" key="5">
    <source>
        <dbReference type="EMBL" id="CAH6058973.1"/>
    </source>
</evidence>
<dbReference type="InterPro" id="IPR036264">
    <property type="entry name" value="Bact_exopeptidase_dim_dom"/>
</dbReference>
<feature type="binding site" evidence="3">
    <location>
        <position position="106"/>
    </location>
    <ligand>
        <name>Zn(2+)</name>
        <dbReference type="ChEBI" id="CHEBI:29105"/>
        <label>2</label>
    </ligand>
</feature>
<feature type="binding site" evidence="3">
    <location>
        <position position="393"/>
    </location>
    <ligand>
        <name>Zn(2+)</name>
        <dbReference type="ChEBI" id="CHEBI:29105"/>
        <label>2</label>
    </ligand>
</feature>
<dbReference type="Proteomes" id="UP001176846">
    <property type="component" value="Unassembled WGS sequence"/>
</dbReference>
<dbReference type="EMBL" id="UKAS01000004">
    <property type="protein sequence ID" value="SXF93107.1"/>
    <property type="molecule type" value="Genomic_DNA"/>
</dbReference>